<keyword evidence="4" id="KW-0472">Membrane</keyword>
<keyword evidence="3" id="KW-0012">Acyltransferase</keyword>
<feature type="transmembrane region" description="Helical" evidence="4">
    <location>
        <begin position="178"/>
        <end position="202"/>
    </location>
</feature>
<dbReference type="EMBL" id="JAPXFL010000002">
    <property type="protein sequence ID" value="KAK9510144.1"/>
    <property type="molecule type" value="Genomic_DNA"/>
</dbReference>
<dbReference type="InterPro" id="IPR032098">
    <property type="entry name" value="Acyltransf_C"/>
</dbReference>
<protein>
    <recommendedName>
        <fullName evidence="5">Acyltransferase C-terminal domain-containing protein</fullName>
    </recommendedName>
</protein>
<gene>
    <name evidence="6" type="ORF">O3M35_004988</name>
</gene>
<dbReference type="PANTHER" id="PTHR10983:SF2">
    <property type="entry name" value="ACYL-COA:LYSOPHOSPHATIDYLGLYCEROL ACYLTRANSFERASE 1"/>
    <property type="match status" value="1"/>
</dbReference>
<organism evidence="6 7">
    <name type="scientific">Rhynocoris fuscipes</name>
    <dbReference type="NCBI Taxonomy" id="488301"/>
    <lineage>
        <taxon>Eukaryota</taxon>
        <taxon>Metazoa</taxon>
        <taxon>Ecdysozoa</taxon>
        <taxon>Arthropoda</taxon>
        <taxon>Hexapoda</taxon>
        <taxon>Insecta</taxon>
        <taxon>Pterygota</taxon>
        <taxon>Neoptera</taxon>
        <taxon>Paraneoptera</taxon>
        <taxon>Hemiptera</taxon>
        <taxon>Heteroptera</taxon>
        <taxon>Panheteroptera</taxon>
        <taxon>Cimicomorpha</taxon>
        <taxon>Reduviidae</taxon>
        <taxon>Harpactorinae</taxon>
        <taxon>Harpactorini</taxon>
        <taxon>Rhynocoris</taxon>
    </lineage>
</organism>
<reference evidence="6 7" key="1">
    <citation type="submission" date="2022-12" db="EMBL/GenBank/DDBJ databases">
        <title>Chromosome-level genome assembly of true bugs.</title>
        <authorList>
            <person name="Ma L."/>
            <person name="Li H."/>
        </authorList>
    </citation>
    <scope>NUCLEOTIDE SEQUENCE [LARGE SCALE GENOMIC DNA]</scope>
    <source>
        <strain evidence="6">Lab_2022b</strain>
    </source>
</reference>
<keyword evidence="2" id="KW-0808">Transferase</keyword>
<evidence type="ECO:0000256" key="3">
    <source>
        <dbReference type="ARBA" id="ARBA00023315"/>
    </source>
</evidence>
<evidence type="ECO:0000256" key="4">
    <source>
        <dbReference type="SAM" id="Phobius"/>
    </source>
</evidence>
<evidence type="ECO:0000313" key="7">
    <source>
        <dbReference type="Proteomes" id="UP001461498"/>
    </source>
</evidence>
<keyword evidence="4" id="KW-0812">Transmembrane</keyword>
<dbReference type="GO" id="GO:0036149">
    <property type="term" value="P:phosphatidylinositol acyl-chain remodeling"/>
    <property type="evidence" value="ECO:0007669"/>
    <property type="project" value="TreeGrafter"/>
</dbReference>
<evidence type="ECO:0000313" key="6">
    <source>
        <dbReference type="EMBL" id="KAK9510144.1"/>
    </source>
</evidence>
<keyword evidence="4" id="KW-1133">Transmembrane helix</keyword>
<proteinExistence type="inferred from homology"/>
<comment type="caution">
    <text evidence="6">The sequence shown here is derived from an EMBL/GenBank/DDBJ whole genome shotgun (WGS) entry which is preliminary data.</text>
</comment>
<evidence type="ECO:0000259" key="5">
    <source>
        <dbReference type="Pfam" id="PF16076"/>
    </source>
</evidence>
<evidence type="ECO:0000256" key="1">
    <source>
        <dbReference type="ARBA" id="ARBA00008655"/>
    </source>
</evidence>
<dbReference type="Proteomes" id="UP001461498">
    <property type="component" value="Unassembled WGS sequence"/>
</dbReference>
<dbReference type="PANTHER" id="PTHR10983">
    <property type="entry name" value="1-ACYLGLYCEROL-3-PHOSPHATE ACYLTRANSFERASE-RELATED"/>
    <property type="match status" value="1"/>
</dbReference>
<feature type="domain" description="Acyltransferase C-terminal" evidence="5">
    <location>
        <begin position="103"/>
        <end position="146"/>
    </location>
</feature>
<accession>A0AAW1DNS8</accession>
<name>A0AAW1DNS8_9HEMI</name>
<dbReference type="Pfam" id="PF16076">
    <property type="entry name" value="Acyltransf_C"/>
    <property type="match status" value="1"/>
</dbReference>
<keyword evidence="7" id="KW-1185">Reference proteome</keyword>
<comment type="similarity">
    <text evidence="1">Belongs to the 1-acyl-sn-glycerol-3-phosphate acyltransferase family.</text>
</comment>
<dbReference type="GO" id="GO:0005783">
    <property type="term" value="C:endoplasmic reticulum"/>
    <property type="evidence" value="ECO:0007669"/>
    <property type="project" value="TreeGrafter"/>
</dbReference>
<dbReference type="AlphaFoldDB" id="A0AAW1DNS8"/>
<sequence length="203" mass="24334">MGDSLETCRYGSCLILVNHQSTADVPLMMSVIQGQKTIKRYMWIMDWFLRYTSFGLVSHFHRDFFIEVLIDEDRKLKWIIDITVAYEDGIPLDIFSYILHWNDPCTTYIFYRVYEAAEVPEDENGMITWLYNLWETKENILNLFYSKIMPLKFNAYHKNKLGDLLQPTKLKPDFLKIILINIFHITAIYLNYRFVCYIISYIF</sequence>
<evidence type="ECO:0000256" key="2">
    <source>
        <dbReference type="ARBA" id="ARBA00022679"/>
    </source>
</evidence>
<dbReference type="GO" id="GO:0016746">
    <property type="term" value="F:acyltransferase activity"/>
    <property type="evidence" value="ECO:0007669"/>
    <property type="project" value="UniProtKB-KW"/>
</dbReference>